<organism evidence="2 3">
    <name type="scientific">Rhodanobacter caeni</name>
    <dbReference type="NCBI Taxonomy" id="657654"/>
    <lineage>
        <taxon>Bacteria</taxon>
        <taxon>Pseudomonadati</taxon>
        <taxon>Pseudomonadota</taxon>
        <taxon>Gammaproteobacteria</taxon>
        <taxon>Lysobacterales</taxon>
        <taxon>Rhodanobacteraceae</taxon>
        <taxon>Rhodanobacter</taxon>
    </lineage>
</organism>
<reference evidence="2 3" key="1">
    <citation type="journal article" date="2019" name="Int. J. Syst. Evol. Microbiol.">
        <title>The Global Catalogue of Microorganisms (GCM) 10K type strain sequencing project: providing services to taxonomists for standard genome sequencing and annotation.</title>
        <authorList>
            <consortium name="The Broad Institute Genomics Platform"/>
            <consortium name="The Broad Institute Genome Sequencing Center for Infectious Disease"/>
            <person name="Wu L."/>
            <person name="Ma J."/>
        </authorList>
    </citation>
    <scope>NUCLEOTIDE SEQUENCE [LARGE SCALE GENOMIC DNA]</scope>
    <source>
        <strain evidence="2 3">JCM 16242</strain>
    </source>
</reference>
<keyword evidence="1" id="KW-0732">Signal</keyword>
<feature type="chain" id="PRO_5046373150" evidence="1">
    <location>
        <begin position="19"/>
        <end position="151"/>
    </location>
</feature>
<evidence type="ECO:0000256" key="1">
    <source>
        <dbReference type="SAM" id="SignalP"/>
    </source>
</evidence>
<dbReference type="EMBL" id="BAAAFO010000002">
    <property type="protein sequence ID" value="GAA0252125.1"/>
    <property type="molecule type" value="Genomic_DNA"/>
</dbReference>
<comment type="caution">
    <text evidence="2">The sequence shown here is derived from an EMBL/GenBank/DDBJ whole genome shotgun (WGS) entry which is preliminary data.</text>
</comment>
<dbReference type="Gene3D" id="2.60.120.1140">
    <property type="entry name" value="Protein of unknown function DUF192"/>
    <property type="match status" value="1"/>
</dbReference>
<name>A0ABN0UIX1_9GAMM</name>
<dbReference type="Proteomes" id="UP001500657">
    <property type="component" value="Unassembled WGS sequence"/>
</dbReference>
<protein>
    <submittedName>
        <fullName evidence="2">DUF192 domain-containing protein</fullName>
    </submittedName>
</protein>
<dbReference type="PANTHER" id="PTHR37953:SF1">
    <property type="entry name" value="UPF0127 PROTEIN MJ1496"/>
    <property type="match status" value="1"/>
</dbReference>
<dbReference type="Pfam" id="PF02643">
    <property type="entry name" value="DUF192"/>
    <property type="match status" value="1"/>
</dbReference>
<feature type="signal peptide" evidence="1">
    <location>
        <begin position="1"/>
        <end position="18"/>
    </location>
</feature>
<dbReference type="PROSITE" id="PS51257">
    <property type="entry name" value="PROKAR_LIPOPROTEIN"/>
    <property type="match status" value="1"/>
</dbReference>
<evidence type="ECO:0000313" key="2">
    <source>
        <dbReference type="EMBL" id="GAA0252125.1"/>
    </source>
</evidence>
<dbReference type="InterPro" id="IPR003795">
    <property type="entry name" value="DUF192"/>
</dbReference>
<gene>
    <name evidence="2" type="ORF">GCM10009126_16830</name>
</gene>
<sequence length="151" mass="16575">MKTWFLAVFVLLAGCANAASPSGQKPVTVVLHGQRIAVELATDDAQRQRGLMMRPSLPANHGMLFVFPRTEPQAFWMKNTLIPLDMLYFDATRRLVSMQLNVPPCQADPCPVYPSEGPARYVLELSGGTARRIGAQPGDELKIEGEIGPVR</sequence>
<dbReference type="PANTHER" id="PTHR37953">
    <property type="entry name" value="UPF0127 PROTEIN MJ1496"/>
    <property type="match status" value="1"/>
</dbReference>
<keyword evidence="3" id="KW-1185">Reference proteome</keyword>
<dbReference type="RefSeq" id="WP_343882099.1">
    <property type="nucleotide sequence ID" value="NZ_BAAAFO010000002.1"/>
</dbReference>
<accession>A0ABN0UIX1</accession>
<proteinExistence type="predicted"/>
<evidence type="ECO:0000313" key="3">
    <source>
        <dbReference type="Proteomes" id="UP001500657"/>
    </source>
</evidence>
<dbReference type="InterPro" id="IPR038695">
    <property type="entry name" value="Saro_0823-like_sf"/>
</dbReference>